<keyword evidence="3" id="KW-0560">Oxidoreductase</keyword>
<dbReference type="InterPro" id="IPR050217">
    <property type="entry name" value="Peroxiredoxin"/>
</dbReference>
<organism evidence="6 7">
    <name type="scientific">Lichtheimia corymbifera JMRC:FSU:9682</name>
    <dbReference type="NCBI Taxonomy" id="1263082"/>
    <lineage>
        <taxon>Eukaryota</taxon>
        <taxon>Fungi</taxon>
        <taxon>Fungi incertae sedis</taxon>
        <taxon>Mucoromycota</taxon>
        <taxon>Mucoromycotina</taxon>
        <taxon>Mucoromycetes</taxon>
        <taxon>Mucorales</taxon>
        <taxon>Lichtheimiaceae</taxon>
        <taxon>Lichtheimia</taxon>
    </lineage>
</organism>
<evidence type="ECO:0000313" key="7">
    <source>
        <dbReference type="Proteomes" id="UP000027586"/>
    </source>
</evidence>
<protein>
    <recommendedName>
        <fullName evidence="5">Alkyl hydroperoxide reductase subunit C/ Thiol specific antioxidant domain-containing protein</fullName>
    </recommendedName>
</protein>
<dbReference type="InterPro" id="IPR036249">
    <property type="entry name" value="Thioredoxin-like_sf"/>
</dbReference>
<dbReference type="GO" id="GO:0005829">
    <property type="term" value="C:cytosol"/>
    <property type="evidence" value="ECO:0007669"/>
    <property type="project" value="TreeGrafter"/>
</dbReference>
<dbReference type="GO" id="GO:0008379">
    <property type="term" value="F:thioredoxin peroxidase activity"/>
    <property type="evidence" value="ECO:0007669"/>
    <property type="project" value="TreeGrafter"/>
</dbReference>
<proteinExistence type="predicted"/>
<dbReference type="AlphaFoldDB" id="A0A068SB96"/>
<name>A0A068SB96_9FUNG</name>
<comment type="caution">
    <text evidence="6">The sequence shown here is derived from an EMBL/GenBank/DDBJ whole genome shotgun (WGS) entry which is preliminary data.</text>
</comment>
<dbReference type="GO" id="GO:0042744">
    <property type="term" value="P:hydrogen peroxide catabolic process"/>
    <property type="evidence" value="ECO:0007669"/>
    <property type="project" value="TreeGrafter"/>
</dbReference>
<sequence>MLFATCNKRLREDVDEPEPIRRRLITKNTIHDMTLKSYMQHNDSFTDLSISKLLNHARHLVLFCYRNDFTPQAIQDITDIQNYAAQFLALEAVPLALSTDTTMTHRAFARLLPQPLGFPLVSDNVRLFCNHLGTLDKEHGCSKRAIFIINPDKEIVYCRLYDDTTPFHIDPLIQHIS</sequence>
<dbReference type="Gene3D" id="3.40.30.10">
    <property type="entry name" value="Glutaredoxin"/>
    <property type="match status" value="1"/>
</dbReference>
<feature type="domain" description="Alkyl hydroperoxide reductase subunit C/ Thiol specific antioxidant" evidence="5">
    <location>
        <begin position="30"/>
        <end position="157"/>
    </location>
</feature>
<evidence type="ECO:0000259" key="5">
    <source>
        <dbReference type="Pfam" id="PF00578"/>
    </source>
</evidence>
<reference evidence="6" key="1">
    <citation type="submission" date="2013-08" db="EMBL/GenBank/DDBJ databases">
        <title>Gene expansion shapes genome architecture in the human pathogen Lichtheimia corymbifera: an evolutionary genomics analysis in the ancient terrestrial Mucorales (Mucoromycotina).</title>
        <authorList>
            <person name="Schwartze V.U."/>
            <person name="Winter S."/>
            <person name="Shelest E."/>
            <person name="Marcet-Houben M."/>
            <person name="Horn F."/>
            <person name="Wehner S."/>
            <person name="Hoffmann K."/>
            <person name="Riege K."/>
            <person name="Sammeth M."/>
            <person name="Nowrousian M."/>
            <person name="Valiante V."/>
            <person name="Linde J."/>
            <person name="Jacobsen I.D."/>
            <person name="Marz M."/>
            <person name="Brakhage A.A."/>
            <person name="Gabaldon T."/>
            <person name="Bocker S."/>
            <person name="Voigt K."/>
        </authorList>
    </citation>
    <scope>NUCLEOTIDE SEQUENCE [LARGE SCALE GENOMIC DNA]</scope>
    <source>
        <strain evidence="6">FSU 9682</strain>
    </source>
</reference>
<gene>
    <name evidence="6" type="ORF">LCOR_10360.1</name>
</gene>
<evidence type="ECO:0000313" key="6">
    <source>
        <dbReference type="EMBL" id="CDH59549.1"/>
    </source>
</evidence>
<dbReference type="InterPro" id="IPR000866">
    <property type="entry name" value="AhpC/TSA"/>
</dbReference>
<dbReference type="EMBL" id="CBTN010000072">
    <property type="protein sequence ID" value="CDH59549.1"/>
    <property type="molecule type" value="Genomic_DNA"/>
</dbReference>
<accession>A0A068SB96</accession>
<keyword evidence="1" id="KW-0575">Peroxidase</keyword>
<dbReference type="VEuPathDB" id="FungiDB:LCOR_10360.1"/>
<dbReference type="PANTHER" id="PTHR10681">
    <property type="entry name" value="THIOREDOXIN PEROXIDASE"/>
    <property type="match status" value="1"/>
</dbReference>
<evidence type="ECO:0000256" key="3">
    <source>
        <dbReference type="ARBA" id="ARBA00023002"/>
    </source>
</evidence>
<dbReference type="Proteomes" id="UP000027586">
    <property type="component" value="Unassembled WGS sequence"/>
</dbReference>
<keyword evidence="4" id="KW-0676">Redox-active center</keyword>
<evidence type="ECO:0000256" key="2">
    <source>
        <dbReference type="ARBA" id="ARBA00022862"/>
    </source>
</evidence>
<dbReference type="STRING" id="1263082.A0A068SB96"/>
<dbReference type="CDD" id="cd02971">
    <property type="entry name" value="PRX_family"/>
    <property type="match status" value="1"/>
</dbReference>
<evidence type="ECO:0000256" key="4">
    <source>
        <dbReference type="ARBA" id="ARBA00023284"/>
    </source>
</evidence>
<dbReference type="Pfam" id="PF00578">
    <property type="entry name" value="AhpC-TSA"/>
    <property type="match status" value="1"/>
</dbReference>
<dbReference type="GO" id="GO:0006979">
    <property type="term" value="P:response to oxidative stress"/>
    <property type="evidence" value="ECO:0007669"/>
    <property type="project" value="TreeGrafter"/>
</dbReference>
<keyword evidence="2" id="KW-0049">Antioxidant</keyword>
<dbReference type="GO" id="GO:0045454">
    <property type="term" value="P:cell redox homeostasis"/>
    <property type="evidence" value="ECO:0007669"/>
    <property type="project" value="TreeGrafter"/>
</dbReference>
<evidence type="ECO:0000256" key="1">
    <source>
        <dbReference type="ARBA" id="ARBA00022559"/>
    </source>
</evidence>
<dbReference type="GO" id="GO:0033554">
    <property type="term" value="P:cellular response to stress"/>
    <property type="evidence" value="ECO:0007669"/>
    <property type="project" value="TreeGrafter"/>
</dbReference>
<keyword evidence="7" id="KW-1185">Reference proteome</keyword>
<dbReference type="OrthoDB" id="2259904at2759"/>
<dbReference type="SUPFAM" id="SSF52833">
    <property type="entry name" value="Thioredoxin-like"/>
    <property type="match status" value="1"/>
</dbReference>
<dbReference type="PANTHER" id="PTHR10681:SF121">
    <property type="entry name" value="ALKYL HYDROPEROXIDE REDUCTASE C"/>
    <property type="match status" value="1"/>
</dbReference>